<feature type="compositionally biased region" description="Basic and acidic residues" evidence="1">
    <location>
        <begin position="368"/>
        <end position="388"/>
    </location>
</feature>
<feature type="compositionally biased region" description="Low complexity" evidence="1">
    <location>
        <begin position="262"/>
        <end position="275"/>
    </location>
</feature>
<feature type="compositionally biased region" description="Basic and acidic residues" evidence="1">
    <location>
        <begin position="493"/>
        <end position="503"/>
    </location>
</feature>
<keyword evidence="3" id="KW-1185">Reference proteome</keyword>
<accession>A0A0C3E4S3</accession>
<dbReference type="InParanoid" id="A0A0C3E4S3"/>
<sequence length="963" mass="105986">MSPSPRDRLERAVKAQSMPAVPSVMQLINTASTQSNQRQSQQGSPASLNMSAQSKRATPPPMTQAPGNVSKLPSPPVQPSHLREDVVQDHYPPPGPVHAHSQPNVHQPSQPPPTLMHSLSQPNIHPQMNPQMGYPRPVNRIAPQFLNSYHAMEENWQMTDELMAEIERADYAQALAQQPPAPGTAGVAYAGGAQSGAVYIREAPSPHKDSVVDRVRGSGRSSPKEADTGRRPPVRAEPQRERDRDVQPSESVRARERPLPASPGSSPQGHPQPRGMSPERGSPAYLPTRTSSAEGASVGDFISFKRESYQPVIPTPPPTVRKQPNTTDVRTTPPAASKLASQTPPLLAMKTRTPDKSLPVQEEQEDDIALKESTVHSQYDHRSSPHRDDDDDTLIENDNDNEYGHGDTGEDGGSGSYTPRSPSVNLPESYSAARHYGPPLTINQRVASLTKHHRAGSTDQLGLQSFDAIVNQKPALRQAENQPPLRQQGRTFNEVRDNRDPRTAEQQQLNASNQNQNQRLHPLAQVHADDQNYEDPASAYLQMYFQSARPNAPIPPTPHSQTAAPSPSPLVTSMQPSPAPVGSPYPFPFSHVRRNMSYAPPTAPSSTYDAAAIEEQIALQMQMYALNNQPVLTDSTFSPSSTPFPGPGYNPWAFLQATRGFPGGPHRFDSMSLRSSPSHQPVNLPFPSSGGRGVKRREKSGNLRKSVSGAGLGGRDKVQPPKRVESTQPRDTSPEPYSSGEETAGEERYDVHEEAAWVNGDGDGDGEWVDESEDNKELIDLEYHPHYISNLDKRRRKWDARWETLQQAFQALDFETDTTMVLLAAPSHSTKLHSLTSRFVRRDQLHRSPAMANIRTAFKGIAGRRRASRAQSTSIVERLLNTPTAAGEGSDAGSESRESDLKRALETTLGSLDSLRIIYEQRVSRWEDEMTRIADERQRVELLLRQTLGVSLQQPPPIGPLLL</sequence>
<feature type="compositionally biased region" description="Polar residues" evidence="1">
    <location>
        <begin position="117"/>
        <end position="129"/>
    </location>
</feature>
<dbReference type="EMBL" id="KN822038">
    <property type="protein sequence ID" value="KIM63026.1"/>
    <property type="molecule type" value="Genomic_DNA"/>
</dbReference>
<dbReference type="AlphaFoldDB" id="A0A0C3E4S3"/>
<feature type="region of interest" description="Disordered" evidence="1">
    <location>
        <begin position="549"/>
        <end position="579"/>
    </location>
</feature>
<feature type="compositionally biased region" description="Polar residues" evidence="1">
    <location>
        <begin position="26"/>
        <end position="56"/>
    </location>
</feature>
<feature type="compositionally biased region" description="Polar residues" evidence="1">
    <location>
        <begin position="419"/>
        <end position="428"/>
    </location>
</feature>
<feature type="compositionally biased region" description="Polar residues" evidence="1">
    <location>
        <begin position="672"/>
        <end position="681"/>
    </location>
</feature>
<feature type="compositionally biased region" description="Basic and acidic residues" evidence="1">
    <location>
        <begin position="237"/>
        <end position="258"/>
    </location>
</feature>
<protein>
    <submittedName>
        <fullName evidence="2">Uncharacterized protein</fullName>
    </submittedName>
</protein>
<organism evidence="2 3">
    <name type="scientific">Scleroderma citrinum Foug A</name>
    <dbReference type="NCBI Taxonomy" id="1036808"/>
    <lineage>
        <taxon>Eukaryota</taxon>
        <taxon>Fungi</taxon>
        <taxon>Dikarya</taxon>
        <taxon>Basidiomycota</taxon>
        <taxon>Agaricomycotina</taxon>
        <taxon>Agaricomycetes</taxon>
        <taxon>Agaricomycetidae</taxon>
        <taxon>Boletales</taxon>
        <taxon>Sclerodermatineae</taxon>
        <taxon>Sclerodermataceae</taxon>
        <taxon>Scleroderma</taxon>
    </lineage>
</organism>
<feature type="compositionally biased region" description="Basic and acidic residues" evidence="1">
    <location>
        <begin position="1"/>
        <end position="13"/>
    </location>
</feature>
<feature type="compositionally biased region" description="Basic and acidic residues" evidence="1">
    <location>
        <begin position="204"/>
        <end position="230"/>
    </location>
</feature>
<gene>
    <name evidence="2" type="ORF">SCLCIDRAFT_1214577</name>
</gene>
<feature type="compositionally biased region" description="Basic and acidic residues" evidence="1">
    <location>
        <begin position="714"/>
        <end position="725"/>
    </location>
</feature>
<feature type="region of interest" description="Disordered" evidence="1">
    <location>
        <begin position="202"/>
        <end position="436"/>
    </location>
</feature>
<feature type="region of interest" description="Disordered" evidence="1">
    <location>
        <begin position="476"/>
        <end position="518"/>
    </location>
</feature>
<dbReference type="Proteomes" id="UP000053989">
    <property type="component" value="Unassembled WGS sequence"/>
</dbReference>
<evidence type="ECO:0000313" key="3">
    <source>
        <dbReference type="Proteomes" id="UP000053989"/>
    </source>
</evidence>
<feature type="compositionally biased region" description="Acidic residues" evidence="1">
    <location>
        <begin position="389"/>
        <end position="401"/>
    </location>
</feature>
<dbReference type="OrthoDB" id="3243310at2759"/>
<evidence type="ECO:0000313" key="2">
    <source>
        <dbReference type="EMBL" id="KIM63026.1"/>
    </source>
</evidence>
<dbReference type="STRING" id="1036808.A0A0C3E4S3"/>
<reference evidence="2 3" key="1">
    <citation type="submission" date="2014-04" db="EMBL/GenBank/DDBJ databases">
        <authorList>
            <consortium name="DOE Joint Genome Institute"/>
            <person name="Kuo A."/>
            <person name="Kohler A."/>
            <person name="Nagy L.G."/>
            <person name="Floudas D."/>
            <person name="Copeland A."/>
            <person name="Barry K.W."/>
            <person name="Cichocki N."/>
            <person name="Veneault-Fourrey C."/>
            <person name="LaButti K."/>
            <person name="Lindquist E.A."/>
            <person name="Lipzen A."/>
            <person name="Lundell T."/>
            <person name="Morin E."/>
            <person name="Murat C."/>
            <person name="Sun H."/>
            <person name="Tunlid A."/>
            <person name="Henrissat B."/>
            <person name="Grigoriev I.V."/>
            <person name="Hibbett D.S."/>
            <person name="Martin F."/>
            <person name="Nordberg H.P."/>
            <person name="Cantor M.N."/>
            <person name="Hua S.X."/>
        </authorList>
    </citation>
    <scope>NUCLEOTIDE SEQUENCE [LARGE SCALE GENOMIC DNA]</scope>
    <source>
        <strain evidence="2 3">Foug A</strain>
    </source>
</reference>
<feature type="region of interest" description="Disordered" evidence="1">
    <location>
        <begin position="663"/>
        <end position="747"/>
    </location>
</feature>
<feature type="compositionally biased region" description="Polar residues" evidence="1">
    <location>
        <begin position="479"/>
        <end position="491"/>
    </location>
</feature>
<feature type="region of interest" description="Disordered" evidence="1">
    <location>
        <begin position="1"/>
        <end position="129"/>
    </location>
</feature>
<proteinExistence type="predicted"/>
<feature type="region of interest" description="Disordered" evidence="1">
    <location>
        <begin position="879"/>
        <end position="901"/>
    </location>
</feature>
<feature type="compositionally biased region" description="Polar residues" evidence="1">
    <location>
        <begin position="559"/>
        <end position="576"/>
    </location>
</feature>
<feature type="compositionally biased region" description="Low complexity" evidence="1">
    <location>
        <begin position="506"/>
        <end position="518"/>
    </location>
</feature>
<reference evidence="3" key="2">
    <citation type="submission" date="2015-01" db="EMBL/GenBank/DDBJ databases">
        <title>Evolutionary Origins and Diversification of the Mycorrhizal Mutualists.</title>
        <authorList>
            <consortium name="DOE Joint Genome Institute"/>
            <consortium name="Mycorrhizal Genomics Consortium"/>
            <person name="Kohler A."/>
            <person name="Kuo A."/>
            <person name="Nagy L.G."/>
            <person name="Floudas D."/>
            <person name="Copeland A."/>
            <person name="Barry K.W."/>
            <person name="Cichocki N."/>
            <person name="Veneault-Fourrey C."/>
            <person name="LaButti K."/>
            <person name="Lindquist E.A."/>
            <person name="Lipzen A."/>
            <person name="Lundell T."/>
            <person name="Morin E."/>
            <person name="Murat C."/>
            <person name="Riley R."/>
            <person name="Ohm R."/>
            <person name="Sun H."/>
            <person name="Tunlid A."/>
            <person name="Henrissat B."/>
            <person name="Grigoriev I.V."/>
            <person name="Hibbett D.S."/>
            <person name="Martin F."/>
        </authorList>
    </citation>
    <scope>NUCLEOTIDE SEQUENCE [LARGE SCALE GENOMIC DNA]</scope>
    <source>
        <strain evidence="3">Foug A</strain>
    </source>
</reference>
<evidence type="ECO:0000256" key="1">
    <source>
        <dbReference type="SAM" id="MobiDB-lite"/>
    </source>
</evidence>
<name>A0A0C3E4S3_9AGAM</name>
<dbReference type="HOGENOM" id="CLU_004143_0_0_1"/>